<reference evidence="1 2" key="1">
    <citation type="submission" date="2016-10" db="EMBL/GenBank/DDBJ databases">
        <title>Comparative genomics uncovers the prolific and rare metabolic potential of the cyanobacterial genus Moorea.</title>
        <authorList>
            <person name="Leao T."/>
            <person name="Castelao G."/>
            <person name="Korobeynikov A."/>
            <person name="Monroe E.A."/>
            <person name="Podell S."/>
            <person name="Glukhov E."/>
            <person name="Allen E."/>
            <person name="Gerwick W.H."/>
            <person name="Gerwick L."/>
        </authorList>
    </citation>
    <scope>NUCLEOTIDE SEQUENCE [LARGE SCALE GENOMIC DNA]</scope>
    <source>
        <strain evidence="1 2">PNG5-198</strain>
    </source>
</reference>
<proteinExistence type="predicted"/>
<accession>A0A1U7MYT8</accession>
<gene>
    <name evidence="1" type="ORF">BJP37_07350</name>
</gene>
<dbReference type="Proteomes" id="UP000186657">
    <property type="component" value="Unassembled WGS sequence"/>
</dbReference>
<organism evidence="1 2">
    <name type="scientific">Moorena bouillonii PNG</name>
    <dbReference type="NCBI Taxonomy" id="568701"/>
    <lineage>
        <taxon>Bacteria</taxon>
        <taxon>Bacillati</taxon>
        <taxon>Cyanobacteriota</taxon>
        <taxon>Cyanophyceae</taxon>
        <taxon>Coleofasciculales</taxon>
        <taxon>Coleofasciculaceae</taxon>
        <taxon>Moorena</taxon>
    </lineage>
</organism>
<sequence length="94" mass="10376">MQSASGGNPLWQRCIAIKKYLTMHLHNLLTIKATLSKVLSPGETPAGRRCIAYSKAFPVAWHRLLEVLSAISQKPVATLRQQFMAIAQATPNSF</sequence>
<evidence type="ECO:0000313" key="2">
    <source>
        <dbReference type="Proteomes" id="UP000186657"/>
    </source>
</evidence>
<dbReference type="RefSeq" id="WP_075897735.1">
    <property type="nucleotide sequence ID" value="NZ_MKZS01000001.1"/>
</dbReference>
<dbReference type="AlphaFoldDB" id="A0A1U7MYT8"/>
<keyword evidence="2" id="KW-1185">Reference proteome</keyword>
<name>A0A1U7MYT8_9CYAN</name>
<comment type="caution">
    <text evidence="1">The sequence shown here is derived from an EMBL/GenBank/DDBJ whole genome shotgun (WGS) entry which is preliminary data.</text>
</comment>
<dbReference type="EMBL" id="MKZS01000001">
    <property type="protein sequence ID" value="OLT58885.1"/>
    <property type="molecule type" value="Genomic_DNA"/>
</dbReference>
<evidence type="ECO:0000313" key="1">
    <source>
        <dbReference type="EMBL" id="OLT58885.1"/>
    </source>
</evidence>
<protein>
    <submittedName>
        <fullName evidence="1">Uncharacterized protein</fullName>
    </submittedName>
</protein>